<dbReference type="InterPro" id="IPR047869">
    <property type="entry name" value="YdcJ_bac-like"/>
</dbReference>
<keyword evidence="10" id="KW-1185">Reference proteome</keyword>
<dbReference type="Pfam" id="PF07063">
    <property type="entry name" value="HGLS"/>
    <property type="match status" value="1"/>
</dbReference>
<evidence type="ECO:0000256" key="5">
    <source>
        <dbReference type="ARBA" id="ARBA00035013"/>
    </source>
</evidence>
<reference evidence="9 10" key="1">
    <citation type="journal article" date="2013" name="Genome Announc.">
        <title>Draft Genome Sequence of Arthrobacter crystallopoietes Strain BAB-32, Revealing Genes for Bioremediation.</title>
        <authorList>
            <person name="Joshi M.N."/>
            <person name="Pandit A.S."/>
            <person name="Sharma A."/>
            <person name="Pandya R.V."/>
            <person name="Desai S.M."/>
            <person name="Saxena A.K."/>
            <person name="Bagatharia S.B."/>
        </authorList>
    </citation>
    <scope>NUCLEOTIDE SEQUENCE [LARGE SCALE GENOMIC DNA]</scope>
    <source>
        <strain evidence="9 10">BAB-32</strain>
    </source>
</reference>
<evidence type="ECO:0000256" key="3">
    <source>
        <dbReference type="ARBA" id="ARBA00023002"/>
    </source>
</evidence>
<sequence length="470" mass="52173">MSFLELWQLRAEFARRLSLMYGEEVPAYNTLVEVSTEVNEDFLKRKGAEAERLGSISRVTAERHGAIRVGSAKEMSQVARVFAAFGMHPVGFYDLRDASKSSVPVVSTAFRPVDPDELAKNPFRVFTSMLAADDPRFFSPELQEQLREFIRARTLFPEELLELADKAAANAGLEADEAGRLLDLATAAFKLSDDPVDYVWYKKLEAVSAVASDIGGVTTTHINHLTPRVLDIDDLYARMEAQGITMIDEIQGPPRWDGPDILLRQTSFRALSEDRIFRFEDGTVAPGELRVRFGEVEQRGIALTPAGRDLYDRMVAETDRRLAAGEGNGVRVDVARGVWEEYLPRTEKELAVQKLAYFTYSVDEDALNSRYGGSLQGRTASLDELIENGVAVPEPIVYEDFLPRSAAGIFQSNLTDEGTRDDTRTGTDYDISVMSQIVGRPVADPNELYQRQQDASMHALGESLGADITG</sequence>
<evidence type="ECO:0000256" key="1">
    <source>
        <dbReference type="ARBA" id="ARBA00001954"/>
    </source>
</evidence>
<dbReference type="PANTHER" id="PTHR39479:SF2">
    <property type="entry name" value="2-OXOADIPATE DIOXYGENASE_DECARBOXYLASE"/>
    <property type="match status" value="1"/>
</dbReference>
<evidence type="ECO:0000256" key="7">
    <source>
        <dbReference type="ARBA" id="ARBA00035034"/>
    </source>
</evidence>
<comment type="similarity">
    <text evidence="5">Belongs to the 2-oxoadipate dioxygenase/decarboxylase family.</text>
</comment>
<dbReference type="GO" id="GO:0051213">
    <property type="term" value="F:dioxygenase activity"/>
    <property type="evidence" value="ECO:0007669"/>
    <property type="project" value="UniProtKB-KW"/>
</dbReference>
<dbReference type="SMART" id="SM01150">
    <property type="entry name" value="DUF1338"/>
    <property type="match status" value="1"/>
</dbReference>
<dbReference type="PANTHER" id="PTHR39479">
    <property type="match status" value="1"/>
</dbReference>
<evidence type="ECO:0000256" key="2">
    <source>
        <dbReference type="ARBA" id="ARBA00022964"/>
    </source>
</evidence>
<dbReference type="AlphaFoldDB" id="N1URH3"/>
<keyword evidence="4" id="KW-0408">Iron</keyword>
<dbReference type="OrthoDB" id="4394119at2"/>
<evidence type="ECO:0000313" key="10">
    <source>
        <dbReference type="Proteomes" id="UP000010729"/>
    </source>
</evidence>
<evidence type="ECO:0000256" key="4">
    <source>
        <dbReference type="ARBA" id="ARBA00023004"/>
    </source>
</evidence>
<evidence type="ECO:0000256" key="8">
    <source>
        <dbReference type="ARBA" id="ARBA00035045"/>
    </source>
</evidence>
<dbReference type="InterPro" id="IPR009770">
    <property type="entry name" value="HGLS"/>
</dbReference>
<gene>
    <name evidence="9" type="ORF">D477_017137</name>
</gene>
<keyword evidence="2" id="KW-0223">Dioxygenase</keyword>
<name>N1URH3_9MICC</name>
<dbReference type="Proteomes" id="UP000010729">
    <property type="component" value="Unassembled WGS sequence"/>
</dbReference>
<dbReference type="EMBL" id="ANPE02000207">
    <property type="protein sequence ID" value="EMY33021.1"/>
    <property type="molecule type" value="Genomic_DNA"/>
</dbReference>
<dbReference type="Gene3D" id="3.10.180.80">
    <property type="entry name" value="Uncharacterised protein PF07063, DUF1338"/>
    <property type="match status" value="1"/>
</dbReference>
<evidence type="ECO:0000313" key="9">
    <source>
        <dbReference type="EMBL" id="EMY33021.1"/>
    </source>
</evidence>
<organism evidence="9 10">
    <name type="scientific">Arthrobacter crystallopoietes BAB-32</name>
    <dbReference type="NCBI Taxonomy" id="1246476"/>
    <lineage>
        <taxon>Bacteria</taxon>
        <taxon>Bacillati</taxon>
        <taxon>Actinomycetota</taxon>
        <taxon>Actinomycetes</taxon>
        <taxon>Micrococcales</taxon>
        <taxon>Micrococcaceae</taxon>
        <taxon>Crystallibacter</taxon>
    </lineage>
</organism>
<keyword evidence="3" id="KW-0560">Oxidoreductase</keyword>
<comment type="cofactor">
    <cofactor evidence="1">
        <name>Fe(2+)</name>
        <dbReference type="ChEBI" id="CHEBI:29033"/>
    </cofactor>
</comment>
<dbReference type="EC" id="1.13.11.93" evidence="6"/>
<comment type="caution">
    <text evidence="9">The sequence shown here is derived from an EMBL/GenBank/DDBJ whole genome shotgun (WGS) entry which is preliminary data.</text>
</comment>
<accession>N1URH3</accession>
<dbReference type="CDD" id="cd16348">
    <property type="entry name" value="VOC_YdcJ_like"/>
    <property type="match status" value="1"/>
</dbReference>
<evidence type="ECO:0000256" key="6">
    <source>
        <dbReference type="ARBA" id="ARBA00035023"/>
    </source>
</evidence>
<proteinExistence type="inferred from homology"/>
<dbReference type="RefSeq" id="WP_005272175.1">
    <property type="nucleotide sequence ID" value="NZ_ANPE02000207.1"/>
</dbReference>
<protein>
    <recommendedName>
        <fullName evidence="7">2-oxoadipate dioxygenase/decarboxylase</fullName>
        <ecNumber evidence="6">1.13.11.93</ecNumber>
    </recommendedName>
    <alternativeName>
        <fullName evidence="8">2-hydroxyglutarate synthase</fullName>
    </alternativeName>
</protein>